<dbReference type="AlphaFoldDB" id="A0A3N4UII8"/>
<sequence>MHARAVLTGLIVLFPSVAQSDAKSVAELVTRYSMIKICGIYGWVSEDPSSEAMLEALDLQIRAQKAQMDPTGFIAALDASRDITGARTDNGRNGQAYTTANCSAILQDEAAAFRNER</sequence>
<reference evidence="1 2" key="1">
    <citation type="submission" date="2018-11" db="EMBL/GenBank/DDBJ databases">
        <title>Genomic Encyclopedia of Type Strains, Phase IV (KMG-IV): sequencing the most valuable type-strain genomes for metagenomic binning, comparative biology and taxonomic classification.</title>
        <authorList>
            <person name="Goeker M."/>
        </authorList>
    </citation>
    <scope>NUCLEOTIDE SEQUENCE [LARGE SCALE GENOMIC DNA]</scope>
    <source>
        <strain evidence="1 2">DSM 104731</strain>
    </source>
</reference>
<evidence type="ECO:0000313" key="1">
    <source>
        <dbReference type="EMBL" id="RPE67059.1"/>
    </source>
</evidence>
<accession>A0A3N4UII8</accession>
<name>A0A3N4UII8_9RHOB</name>
<evidence type="ECO:0000313" key="2">
    <source>
        <dbReference type="Proteomes" id="UP000269689"/>
    </source>
</evidence>
<comment type="caution">
    <text evidence="1">The sequence shown here is derived from an EMBL/GenBank/DDBJ whole genome shotgun (WGS) entry which is preliminary data.</text>
</comment>
<dbReference type="EMBL" id="RKQK01000002">
    <property type="protein sequence ID" value="RPE67059.1"/>
    <property type="molecule type" value="Genomic_DNA"/>
</dbReference>
<dbReference type="Proteomes" id="UP000269689">
    <property type="component" value="Unassembled WGS sequence"/>
</dbReference>
<protein>
    <submittedName>
        <fullName evidence="1">Uncharacterized protein</fullName>
    </submittedName>
</protein>
<gene>
    <name evidence="1" type="ORF">EDD53_1463</name>
</gene>
<proteinExistence type="predicted"/>
<keyword evidence="2" id="KW-1185">Reference proteome</keyword>
<organism evidence="1 2">
    <name type="scientific">Pacificibacter maritimus</name>
    <dbReference type="NCBI Taxonomy" id="762213"/>
    <lineage>
        <taxon>Bacteria</taxon>
        <taxon>Pseudomonadati</taxon>
        <taxon>Pseudomonadota</taxon>
        <taxon>Alphaproteobacteria</taxon>
        <taxon>Rhodobacterales</taxon>
        <taxon>Roseobacteraceae</taxon>
        <taxon>Pacificibacter</taxon>
    </lineage>
</organism>